<feature type="binding site" evidence="2">
    <location>
        <position position="110"/>
    </location>
    <ligand>
        <name>prephenate</name>
        <dbReference type="ChEBI" id="CHEBI:29934"/>
    </ligand>
</feature>
<dbReference type="RefSeq" id="WP_130649826.1">
    <property type="nucleotide sequence ID" value="NZ_BMHA01000003.1"/>
</dbReference>
<dbReference type="AlphaFoldDB" id="A0A8J3ETZ6"/>
<evidence type="ECO:0000256" key="2">
    <source>
        <dbReference type="PIRSR" id="PIRSR005965-1"/>
    </source>
</evidence>
<protein>
    <recommendedName>
        <fullName evidence="1 3">chorismate mutase</fullName>
        <ecNumber evidence="1 3">5.4.99.5</ecNumber>
    </recommendedName>
</protein>
<gene>
    <name evidence="4" type="ORF">GCM10011354_11370</name>
</gene>
<dbReference type="GO" id="GO:0008652">
    <property type="term" value="P:amino acid biosynthetic process"/>
    <property type="evidence" value="ECO:0007669"/>
    <property type="project" value="UniProtKB-UniRule"/>
</dbReference>
<sequence>MSEARVRALRGATTLDRDDREHLIARTQELMAAVFARNELVEDDLISIVFTATDDVHAAFPAVAAREAGITHVPLLCARELEVEGGIPRCVRILVHAYTPRTARELRHVYLHDARQLRTDLPE</sequence>
<dbReference type="Gene3D" id="3.30.1330.40">
    <property type="entry name" value="RutC-like"/>
    <property type="match status" value="1"/>
</dbReference>
<dbReference type="GO" id="GO:0009073">
    <property type="term" value="P:aromatic amino acid family biosynthetic process"/>
    <property type="evidence" value="ECO:0007669"/>
    <property type="project" value="UniProtKB-UniRule"/>
</dbReference>
<evidence type="ECO:0000256" key="3">
    <source>
        <dbReference type="PROSITE-ProRule" id="PRU00514"/>
    </source>
</evidence>
<dbReference type="InterPro" id="IPR035959">
    <property type="entry name" value="RutC-like_sf"/>
</dbReference>
<name>A0A8J3ETZ6_9ACTN</name>
<organism evidence="4 5">
    <name type="scientific">Egicoccus halophilus</name>
    <dbReference type="NCBI Taxonomy" id="1670830"/>
    <lineage>
        <taxon>Bacteria</taxon>
        <taxon>Bacillati</taxon>
        <taxon>Actinomycetota</taxon>
        <taxon>Nitriliruptoria</taxon>
        <taxon>Egicoccales</taxon>
        <taxon>Egicoccaceae</taxon>
        <taxon>Egicoccus</taxon>
    </lineage>
</organism>
<dbReference type="GO" id="GO:0046417">
    <property type="term" value="P:chorismate metabolic process"/>
    <property type="evidence" value="ECO:0007669"/>
    <property type="project" value="TreeGrafter"/>
</dbReference>
<dbReference type="Proteomes" id="UP000650511">
    <property type="component" value="Unassembled WGS sequence"/>
</dbReference>
<keyword evidence="2 3" id="KW-0057">Aromatic amino acid biosynthesis</keyword>
<reference evidence="4" key="2">
    <citation type="submission" date="2020-09" db="EMBL/GenBank/DDBJ databases">
        <authorList>
            <person name="Sun Q."/>
            <person name="Zhou Y."/>
        </authorList>
    </citation>
    <scope>NUCLEOTIDE SEQUENCE</scope>
    <source>
        <strain evidence="4">CGMCC 1.14988</strain>
    </source>
</reference>
<comment type="caution">
    <text evidence="4">The sequence shown here is derived from an EMBL/GenBank/DDBJ whole genome shotgun (WGS) entry which is preliminary data.</text>
</comment>
<dbReference type="GO" id="GO:0004106">
    <property type="term" value="F:chorismate mutase activity"/>
    <property type="evidence" value="ECO:0007669"/>
    <property type="project" value="UniProtKB-UniRule"/>
</dbReference>
<dbReference type="PANTHER" id="PTHR21164:SF0">
    <property type="entry name" value="CHORISMATE MUTASE AROH"/>
    <property type="match status" value="1"/>
</dbReference>
<comment type="catalytic activity">
    <reaction evidence="3">
        <text>chorismate = prephenate</text>
        <dbReference type="Rhea" id="RHEA:13897"/>
        <dbReference type="ChEBI" id="CHEBI:29748"/>
        <dbReference type="ChEBI" id="CHEBI:29934"/>
        <dbReference type="EC" id="5.4.99.5"/>
    </reaction>
</comment>
<dbReference type="NCBIfam" id="TIGR01796">
    <property type="entry name" value="CM_mono_aroH"/>
    <property type="match status" value="1"/>
</dbReference>
<dbReference type="PANTHER" id="PTHR21164">
    <property type="entry name" value="CHORISMATE MUTASE"/>
    <property type="match status" value="1"/>
</dbReference>
<feature type="binding site" evidence="2">
    <location>
        <position position="92"/>
    </location>
    <ligand>
        <name>prephenate</name>
        <dbReference type="ChEBI" id="CHEBI:29934"/>
    </ligand>
</feature>
<feature type="binding site" evidence="2">
    <location>
        <position position="10"/>
    </location>
    <ligand>
        <name>prephenate</name>
        <dbReference type="ChEBI" id="CHEBI:29934"/>
    </ligand>
</feature>
<dbReference type="EC" id="5.4.99.5" evidence="1 3"/>
<evidence type="ECO:0000256" key="1">
    <source>
        <dbReference type="NCBIfam" id="TIGR01796"/>
    </source>
</evidence>
<keyword evidence="2 3" id="KW-0028">Amino-acid biosynthesis</keyword>
<proteinExistence type="predicted"/>
<evidence type="ECO:0000313" key="4">
    <source>
        <dbReference type="EMBL" id="GGI04893.1"/>
    </source>
</evidence>
<dbReference type="OrthoDB" id="9802232at2"/>
<dbReference type="PROSITE" id="PS51167">
    <property type="entry name" value="CHORISMATE_MUT_1"/>
    <property type="match status" value="1"/>
</dbReference>
<reference evidence="4" key="1">
    <citation type="journal article" date="2014" name="Int. J. Syst. Evol. Microbiol.">
        <title>Complete genome sequence of Corynebacterium casei LMG S-19264T (=DSM 44701T), isolated from a smear-ripened cheese.</title>
        <authorList>
            <consortium name="US DOE Joint Genome Institute (JGI-PGF)"/>
            <person name="Walter F."/>
            <person name="Albersmeier A."/>
            <person name="Kalinowski J."/>
            <person name="Ruckert C."/>
        </authorList>
    </citation>
    <scope>NUCLEOTIDE SEQUENCE</scope>
    <source>
        <strain evidence="4">CGMCC 1.14988</strain>
    </source>
</reference>
<dbReference type="EMBL" id="BMHA01000003">
    <property type="protein sequence ID" value="GGI04893.1"/>
    <property type="molecule type" value="Genomic_DNA"/>
</dbReference>
<dbReference type="SUPFAM" id="SSF55298">
    <property type="entry name" value="YjgF-like"/>
    <property type="match status" value="1"/>
</dbReference>
<dbReference type="CDD" id="cd02185">
    <property type="entry name" value="AroH"/>
    <property type="match status" value="1"/>
</dbReference>
<evidence type="ECO:0000313" key="5">
    <source>
        <dbReference type="Proteomes" id="UP000650511"/>
    </source>
</evidence>
<dbReference type="PIRSF" id="PIRSF005965">
    <property type="entry name" value="Chor_mut_AroH"/>
    <property type="match status" value="1"/>
</dbReference>
<dbReference type="InterPro" id="IPR008243">
    <property type="entry name" value="Chorismate_mutase_AroH"/>
</dbReference>
<keyword evidence="5" id="KW-1185">Reference proteome</keyword>
<accession>A0A8J3ETZ6</accession>
<keyword evidence="3" id="KW-0413">Isomerase</keyword>
<dbReference type="Pfam" id="PF07736">
    <property type="entry name" value="CM_1"/>
    <property type="match status" value="1"/>
</dbReference>